<comment type="caution">
    <text evidence="2">The sequence shown here is derived from an EMBL/GenBank/DDBJ whole genome shotgun (WGS) entry which is preliminary data.</text>
</comment>
<dbReference type="GO" id="GO:0019901">
    <property type="term" value="F:protein kinase binding"/>
    <property type="evidence" value="ECO:0007669"/>
    <property type="project" value="InterPro"/>
</dbReference>
<dbReference type="PANTHER" id="PTHR15615">
    <property type="match status" value="1"/>
</dbReference>
<dbReference type="InterPro" id="IPR013922">
    <property type="entry name" value="Cyclin_PHO80-like"/>
</dbReference>
<dbReference type="GO" id="GO:0000307">
    <property type="term" value="C:cyclin-dependent protein kinase holoenzyme complex"/>
    <property type="evidence" value="ECO:0007669"/>
    <property type="project" value="TreeGrafter"/>
</dbReference>
<proteinExistence type="predicted"/>
<feature type="compositionally biased region" description="Low complexity" evidence="1">
    <location>
        <begin position="211"/>
        <end position="220"/>
    </location>
</feature>
<name>A0A8H4EXK8_MUCCL</name>
<organism evidence="2 3">
    <name type="scientific">Mucor circinelloides f. lusitanicus</name>
    <name type="common">Mucor racemosus var. lusitanicus</name>
    <dbReference type="NCBI Taxonomy" id="29924"/>
    <lineage>
        <taxon>Eukaryota</taxon>
        <taxon>Fungi</taxon>
        <taxon>Fungi incertae sedis</taxon>
        <taxon>Mucoromycota</taxon>
        <taxon>Mucoromycotina</taxon>
        <taxon>Mucoromycetes</taxon>
        <taxon>Mucorales</taxon>
        <taxon>Mucorineae</taxon>
        <taxon>Mucoraceae</taxon>
        <taxon>Mucor</taxon>
    </lineage>
</organism>
<dbReference type="AlphaFoldDB" id="A0A8H4EXK8"/>
<dbReference type="SUPFAM" id="SSF47954">
    <property type="entry name" value="Cyclin-like"/>
    <property type="match status" value="1"/>
</dbReference>
<dbReference type="EMBL" id="JAAECE010000009">
    <property type="protein sequence ID" value="KAF1797479.1"/>
    <property type="molecule type" value="Genomic_DNA"/>
</dbReference>
<evidence type="ECO:0000313" key="2">
    <source>
        <dbReference type="EMBL" id="KAF1797479.1"/>
    </source>
</evidence>
<dbReference type="PANTHER" id="PTHR15615:SF117">
    <property type="entry name" value="PHO85 CYCLIN PHO80"/>
    <property type="match status" value="1"/>
</dbReference>
<dbReference type="InterPro" id="IPR036915">
    <property type="entry name" value="Cyclin-like_sf"/>
</dbReference>
<reference evidence="2 3" key="1">
    <citation type="submission" date="2019-09" db="EMBL/GenBank/DDBJ databases">
        <authorList>
            <consortium name="DOE Joint Genome Institute"/>
            <person name="Mondo S.J."/>
            <person name="Navarro-Mendoza M.I."/>
            <person name="Perez-Arques C."/>
            <person name="Panchal S."/>
            <person name="Nicolas F.E."/>
            <person name="Ganguly P."/>
            <person name="Pangilinan J."/>
            <person name="Grigoriev I."/>
            <person name="Heitman J."/>
            <person name="Sanya K."/>
            <person name="Garre V."/>
        </authorList>
    </citation>
    <scope>NUCLEOTIDE SEQUENCE [LARGE SCALE GENOMIC DNA]</scope>
    <source>
        <strain evidence="2 3">MU402</strain>
    </source>
</reference>
<dbReference type="GO" id="GO:0005634">
    <property type="term" value="C:nucleus"/>
    <property type="evidence" value="ECO:0007669"/>
    <property type="project" value="TreeGrafter"/>
</dbReference>
<dbReference type="GO" id="GO:0016538">
    <property type="term" value="F:cyclin-dependent protein serine/threonine kinase regulator activity"/>
    <property type="evidence" value="ECO:0007669"/>
    <property type="project" value="TreeGrafter"/>
</dbReference>
<accession>A0A8H4EXK8</accession>
<protein>
    <submittedName>
        <fullName evidence="2">Cyclin-domain-containing protein</fullName>
    </submittedName>
</protein>
<dbReference type="CDD" id="cd20558">
    <property type="entry name" value="CYCLIN_ScPCL7-like"/>
    <property type="match status" value="1"/>
</dbReference>
<feature type="region of interest" description="Disordered" evidence="1">
    <location>
        <begin position="191"/>
        <end position="251"/>
    </location>
</feature>
<dbReference type="Proteomes" id="UP000469890">
    <property type="component" value="Unassembled WGS sequence"/>
</dbReference>
<dbReference type="Gene3D" id="1.10.472.10">
    <property type="entry name" value="Cyclin-like"/>
    <property type="match status" value="1"/>
</dbReference>
<evidence type="ECO:0000256" key="1">
    <source>
        <dbReference type="SAM" id="MobiDB-lite"/>
    </source>
</evidence>
<sequence>MDVSGALIDNKHVIRVPEYFYAVDINYLTHMIADMLSRLISHNDLIPLTPSNLTRFHSRTPPNISLTDYLRRIVKYTSVEKSCLLILLIYIDRVCELHPHFTVSSLTVHRFLITAVTVSSKALCDSYCTNSHYAKVGGISTQEINALELEFLSLIDWHLASTGPILQQYYANLVEQHPCYERILSDHHHHLVQRQNAPISNSKKRRRSSAEEQQQQAALLSEDDVEDEDDEDEDDDDSQQDPVSRKNSLDISIKIEEEMTKKHFDTLLNDETIPYIA</sequence>
<dbReference type="Pfam" id="PF08613">
    <property type="entry name" value="Cyclin"/>
    <property type="match status" value="1"/>
</dbReference>
<gene>
    <name evidence="2" type="ORF">FB192DRAFT_1175410</name>
</gene>
<evidence type="ECO:0000313" key="3">
    <source>
        <dbReference type="Proteomes" id="UP000469890"/>
    </source>
</evidence>
<feature type="compositionally biased region" description="Acidic residues" evidence="1">
    <location>
        <begin position="221"/>
        <end position="239"/>
    </location>
</feature>